<comment type="caution">
    <text evidence="1">The sequence shown here is derived from an EMBL/GenBank/DDBJ whole genome shotgun (WGS) entry which is preliminary data.</text>
</comment>
<reference evidence="1" key="1">
    <citation type="journal article" date="2014" name="Front. Microbiol.">
        <title>High frequency of phylogenetically diverse reductive dehalogenase-homologous genes in deep subseafloor sedimentary metagenomes.</title>
        <authorList>
            <person name="Kawai M."/>
            <person name="Futagami T."/>
            <person name="Toyoda A."/>
            <person name="Takaki Y."/>
            <person name="Nishi S."/>
            <person name="Hori S."/>
            <person name="Arai W."/>
            <person name="Tsubouchi T."/>
            <person name="Morono Y."/>
            <person name="Uchiyama I."/>
            <person name="Ito T."/>
            <person name="Fujiyama A."/>
            <person name="Inagaki F."/>
            <person name="Takami H."/>
        </authorList>
    </citation>
    <scope>NUCLEOTIDE SEQUENCE</scope>
    <source>
        <strain evidence="1">Expedition CK06-06</strain>
    </source>
</reference>
<organism evidence="1">
    <name type="scientific">marine sediment metagenome</name>
    <dbReference type="NCBI Taxonomy" id="412755"/>
    <lineage>
        <taxon>unclassified sequences</taxon>
        <taxon>metagenomes</taxon>
        <taxon>ecological metagenomes</taxon>
    </lineage>
</organism>
<name>X0T3N1_9ZZZZ</name>
<dbReference type="AlphaFoldDB" id="X0T3N1"/>
<evidence type="ECO:0000313" key="1">
    <source>
        <dbReference type="EMBL" id="GAF87849.1"/>
    </source>
</evidence>
<protein>
    <submittedName>
        <fullName evidence="1">Uncharacterized protein</fullName>
    </submittedName>
</protein>
<accession>X0T3N1</accession>
<gene>
    <name evidence="1" type="ORF">S01H1_29109</name>
</gene>
<proteinExistence type="predicted"/>
<sequence>MTTATATMQPTSLWADLKTTVNSIFGAIVAIARTTEKTVNLAELEVDNLSQMQHIRLDATMQERAEQQATFTKQLASVKRATNKANKAANK</sequence>
<dbReference type="EMBL" id="BARS01017836">
    <property type="protein sequence ID" value="GAF87849.1"/>
    <property type="molecule type" value="Genomic_DNA"/>
</dbReference>